<feature type="binding site" evidence="12">
    <location>
        <position position="190"/>
    </location>
    <ligand>
        <name>S-adenosyl-L-methionine</name>
        <dbReference type="ChEBI" id="CHEBI:59789"/>
    </ligand>
</feature>
<dbReference type="GO" id="GO:0019843">
    <property type="term" value="F:rRNA binding"/>
    <property type="evidence" value="ECO:0007669"/>
    <property type="project" value="UniProtKB-UniRule"/>
</dbReference>
<feature type="active site" description="Proton acceptor" evidence="12">
    <location>
        <position position="93"/>
    </location>
</feature>
<keyword evidence="6 12" id="KW-0808">Transferase</keyword>
<dbReference type="GO" id="GO:0005737">
    <property type="term" value="C:cytoplasm"/>
    <property type="evidence" value="ECO:0007669"/>
    <property type="project" value="UniProtKB-SubCell"/>
</dbReference>
<dbReference type="NCBIfam" id="TIGR00048">
    <property type="entry name" value="rRNA_mod_RlmN"/>
    <property type="match status" value="1"/>
</dbReference>
<protein>
    <recommendedName>
        <fullName evidence="12">Probable dual-specificity RNA methyltransferase RlmN</fullName>
        <ecNumber evidence="12">2.1.1.192</ecNumber>
    </recommendedName>
    <alternativeName>
        <fullName evidence="12">23S rRNA (adenine(2503)-C(2))-methyltransferase</fullName>
    </alternativeName>
    <alternativeName>
        <fullName evidence="12">23S rRNA m2A2503 methyltransferase</fullName>
    </alternativeName>
    <alternativeName>
        <fullName evidence="12">Ribosomal RNA large subunit methyltransferase N</fullName>
    </alternativeName>
    <alternativeName>
        <fullName evidence="12">tRNA (adenine(37)-C(2))-methyltransferase</fullName>
    </alternativeName>
    <alternativeName>
        <fullName evidence="12">tRNA m2A37 methyltransferase</fullName>
    </alternativeName>
</protein>
<dbReference type="Gene3D" id="1.10.150.530">
    <property type="match status" value="1"/>
</dbReference>
<feature type="active site" description="S-methylcysteine intermediate" evidence="12">
    <location>
        <position position="338"/>
    </location>
</feature>
<keyword evidence="12" id="KW-1015">Disulfide bond</keyword>
<dbReference type="PANTHER" id="PTHR30544">
    <property type="entry name" value="23S RRNA METHYLTRANSFERASE"/>
    <property type="match status" value="1"/>
</dbReference>
<comment type="caution">
    <text evidence="14">The sequence shown here is derived from an EMBL/GenBank/DDBJ whole genome shotgun (WGS) entry which is preliminary data.</text>
</comment>
<dbReference type="InterPro" id="IPR040072">
    <property type="entry name" value="Methyltransferase_A"/>
</dbReference>
<feature type="binding site" evidence="12">
    <location>
        <begin position="160"/>
        <end position="161"/>
    </location>
    <ligand>
        <name>S-adenosyl-L-methionine</name>
        <dbReference type="ChEBI" id="CHEBI:59789"/>
    </ligand>
</feature>
<evidence type="ECO:0000256" key="3">
    <source>
        <dbReference type="ARBA" id="ARBA00022490"/>
    </source>
</evidence>
<comment type="cofactor">
    <cofactor evidence="12">
        <name>[4Fe-4S] cluster</name>
        <dbReference type="ChEBI" id="CHEBI:49883"/>
    </cofactor>
    <text evidence="12">Binds 1 [4Fe-4S] cluster. The cluster is coordinated with 3 cysteines and an exchangeable S-adenosyl-L-methionine.</text>
</comment>
<evidence type="ECO:0000256" key="4">
    <source>
        <dbReference type="ARBA" id="ARBA00022552"/>
    </source>
</evidence>
<keyword evidence="11 12" id="KW-0411">Iron-sulfur</keyword>
<keyword evidence="5 12" id="KW-0489">Methyltransferase</keyword>
<comment type="catalytic activity">
    <reaction evidence="12">
        <text>adenosine(37) in tRNA + 2 reduced [2Fe-2S]-[ferredoxin] + 2 S-adenosyl-L-methionine = 2-methyladenosine(37) in tRNA + 5'-deoxyadenosine + L-methionine + 2 oxidized [2Fe-2S]-[ferredoxin] + S-adenosyl-L-homocysteine</text>
        <dbReference type="Rhea" id="RHEA:43332"/>
        <dbReference type="Rhea" id="RHEA-COMP:10000"/>
        <dbReference type="Rhea" id="RHEA-COMP:10001"/>
        <dbReference type="Rhea" id="RHEA-COMP:10162"/>
        <dbReference type="Rhea" id="RHEA-COMP:10485"/>
        <dbReference type="ChEBI" id="CHEBI:17319"/>
        <dbReference type="ChEBI" id="CHEBI:33737"/>
        <dbReference type="ChEBI" id="CHEBI:33738"/>
        <dbReference type="ChEBI" id="CHEBI:57844"/>
        <dbReference type="ChEBI" id="CHEBI:57856"/>
        <dbReference type="ChEBI" id="CHEBI:59789"/>
        <dbReference type="ChEBI" id="CHEBI:74411"/>
        <dbReference type="ChEBI" id="CHEBI:74497"/>
        <dbReference type="EC" id="2.1.1.192"/>
    </reaction>
</comment>
<evidence type="ECO:0000256" key="10">
    <source>
        <dbReference type="ARBA" id="ARBA00023004"/>
    </source>
</evidence>
<dbReference type="Pfam" id="PF04055">
    <property type="entry name" value="Radical_SAM"/>
    <property type="match status" value="1"/>
</dbReference>
<dbReference type="GO" id="GO:0030488">
    <property type="term" value="P:tRNA methylation"/>
    <property type="evidence" value="ECO:0007669"/>
    <property type="project" value="UniProtKB-UniRule"/>
</dbReference>
<comment type="catalytic activity">
    <reaction evidence="12">
        <text>adenosine(2503) in 23S rRNA + 2 reduced [2Fe-2S]-[ferredoxin] + 2 S-adenosyl-L-methionine = 2-methyladenosine(2503) in 23S rRNA + 5'-deoxyadenosine + L-methionine + 2 oxidized [2Fe-2S]-[ferredoxin] + S-adenosyl-L-homocysteine</text>
        <dbReference type="Rhea" id="RHEA:42916"/>
        <dbReference type="Rhea" id="RHEA-COMP:10000"/>
        <dbReference type="Rhea" id="RHEA-COMP:10001"/>
        <dbReference type="Rhea" id="RHEA-COMP:10152"/>
        <dbReference type="Rhea" id="RHEA-COMP:10282"/>
        <dbReference type="ChEBI" id="CHEBI:17319"/>
        <dbReference type="ChEBI" id="CHEBI:33737"/>
        <dbReference type="ChEBI" id="CHEBI:33738"/>
        <dbReference type="ChEBI" id="CHEBI:57844"/>
        <dbReference type="ChEBI" id="CHEBI:57856"/>
        <dbReference type="ChEBI" id="CHEBI:59789"/>
        <dbReference type="ChEBI" id="CHEBI:74411"/>
        <dbReference type="ChEBI" id="CHEBI:74497"/>
        <dbReference type="EC" id="2.1.1.192"/>
    </reaction>
</comment>
<dbReference type="CDD" id="cd01335">
    <property type="entry name" value="Radical_SAM"/>
    <property type="match status" value="1"/>
</dbReference>
<dbReference type="SFLD" id="SFLDG01062">
    <property type="entry name" value="methyltransferase_(Class_A)"/>
    <property type="match status" value="1"/>
</dbReference>
<dbReference type="HAMAP" id="MF_01849">
    <property type="entry name" value="RNA_methyltr_RlmN"/>
    <property type="match status" value="1"/>
</dbReference>
<comment type="subcellular location">
    <subcellularLocation>
        <location evidence="1 12">Cytoplasm</location>
    </subcellularLocation>
</comment>
<evidence type="ECO:0000259" key="13">
    <source>
        <dbReference type="PROSITE" id="PS51918"/>
    </source>
</evidence>
<evidence type="ECO:0000256" key="6">
    <source>
        <dbReference type="ARBA" id="ARBA00022679"/>
    </source>
</evidence>
<keyword evidence="3 12" id="KW-0963">Cytoplasm</keyword>
<feature type="binding site" evidence="12">
    <location>
        <position position="113"/>
    </location>
    <ligand>
        <name>[4Fe-4S] cluster</name>
        <dbReference type="ChEBI" id="CHEBI:49883"/>
        <note>4Fe-4S-S-AdoMet</note>
    </ligand>
</feature>
<keyword evidence="10 12" id="KW-0408">Iron</keyword>
<dbReference type="PANTHER" id="PTHR30544:SF5">
    <property type="entry name" value="RADICAL SAM CORE DOMAIN-CONTAINING PROTEIN"/>
    <property type="match status" value="1"/>
</dbReference>
<dbReference type="GO" id="GO:0051539">
    <property type="term" value="F:4 iron, 4 sulfur cluster binding"/>
    <property type="evidence" value="ECO:0007669"/>
    <property type="project" value="UniProtKB-UniRule"/>
</dbReference>
<dbReference type="InterPro" id="IPR058240">
    <property type="entry name" value="rSAM_sf"/>
</dbReference>
<comment type="function">
    <text evidence="12">Specifically methylates position 2 of adenine 2503 in 23S rRNA and position 2 of adenine 37 in tRNAs.</text>
</comment>
<dbReference type="PIRSF" id="PIRSF006004">
    <property type="entry name" value="CHP00048"/>
    <property type="match status" value="1"/>
</dbReference>
<name>A0A0A2BA53_PROMR</name>
<dbReference type="InterPro" id="IPR027492">
    <property type="entry name" value="RNA_MTrfase_RlmN"/>
</dbReference>
<dbReference type="Pfam" id="PF21016">
    <property type="entry name" value="RlmN_N"/>
    <property type="match status" value="1"/>
</dbReference>
<evidence type="ECO:0000256" key="11">
    <source>
        <dbReference type="ARBA" id="ARBA00023014"/>
    </source>
</evidence>
<evidence type="ECO:0000256" key="2">
    <source>
        <dbReference type="ARBA" id="ARBA00022485"/>
    </source>
</evidence>
<dbReference type="GO" id="GO:0000049">
    <property type="term" value="F:tRNA binding"/>
    <property type="evidence" value="ECO:0007669"/>
    <property type="project" value="UniProtKB-UniRule"/>
</dbReference>
<keyword evidence="9 12" id="KW-0479">Metal-binding</keyword>
<feature type="binding site" evidence="12">
    <location>
        <begin position="219"/>
        <end position="221"/>
    </location>
    <ligand>
        <name>S-adenosyl-L-methionine</name>
        <dbReference type="ChEBI" id="CHEBI:59789"/>
    </ligand>
</feature>
<gene>
    <name evidence="12" type="primary">rlmN</name>
    <name evidence="14" type="ORF">EV01_0594</name>
</gene>
<organism evidence="14 15">
    <name type="scientific">Prochlorococcus marinus str. MIT 9401</name>
    <dbReference type="NCBI Taxonomy" id="167551"/>
    <lineage>
        <taxon>Bacteria</taxon>
        <taxon>Bacillati</taxon>
        <taxon>Cyanobacteriota</taxon>
        <taxon>Cyanophyceae</taxon>
        <taxon>Synechococcales</taxon>
        <taxon>Prochlorococcaceae</taxon>
        <taxon>Prochlorococcus</taxon>
    </lineage>
</organism>
<evidence type="ECO:0000256" key="8">
    <source>
        <dbReference type="ARBA" id="ARBA00022694"/>
    </source>
</evidence>
<comment type="similarity">
    <text evidence="12">Belongs to the radical SAM superfamily. RlmN family.</text>
</comment>
<evidence type="ECO:0000256" key="5">
    <source>
        <dbReference type="ARBA" id="ARBA00022603"/>
    </source>
</evidence>
<evidence type="ECO:0000313" key="14">
    <source>
        <dbReference type="EMBL" id="KGG10002.1"/>
    </source>
</evidence>
<accession>A0A0A2BA53</accession>
<dbReference type="InterPro" id="IPR004383">
    <property type="entry name" value="rRNA_lsu_MTrfase_RlmN/Cfr"/>
</dbReference>
<dbReference type="RefSeq" id="WP_032518104.1">
    <property type="nucleotide sequence ID" value="NZ_JNAR01000007.1"/>
</dbReference>
<dbReference type="GO" id="GO:0046872">
    <property type="term" value="F:metal ion binding"/>
    <property type="evidence" value="ECO:0007669"/>
    <property type="project" value="UniProtKB-KW"/>
</dbReference>
<dbReference type="Gene3D" id="3.20.20.70">
    <property type="entry name" value="Aldolase class I"/>
    <property type="match status" value="1"/>
</dbReference>
<dbReference type="EC" id="2.1.1.192" evidence="12"/>
<dbReference type="GO" id="GO:0070040">
    <property type="term" value="F:rRNA (adenine(2503)-C2-)-methyltransferase activity"/>
    <property type="evidence" value="ECO:0007669"/>
    <property type="project" value="UniProtKB-UniRule"/>
</dbReference>
<feature type="domain" description="Radical SAM core" evidence="13">
    <location>
        <begin position="99"/>
        <end position="333"/>
    </location>
</feature>
<evidence type="ECO:0000256" key="1">
    <source>
        <dbReference type="ARBA" id="ARBA00004496"/>
    </source>
</evidence>
<proteinExistence type="inferred from homology"/>
<dbReference type="InterPro" id="IPR007197">
    <property type="entry name" value="rSAM"/>
</dbReference>
<dbReference type="PROSITE" id="PS51918">
    <property type="entry name" value="RADICAL_SAM"/>
    <property type="match status" value="1"/>
</dbReference>
<feature type="binding site" evidence="12">
    <location>
        <position position="120"/>
    </location>
    <ligand>
        <name>[4Fe-4S] cluster</name>
        <dbReference type="ChEBI" id="CHEBI:49883"/>
        <note>4Fe-4S-S-AdoMet</note>
    </ligand>
</feature>
<keyword evidence="4 12" id="KW-0698">rRNA processing</keyword>
<keyword evidence="7 12" id="KW-0949">S-adenosyl-L-methionine</keyword>
<keyword evidence="8 12" id="KW-0819">tRNA processing</keyword>
<dbReference type="SUPFAM" id="SSF102114">
    <property type="entry name" value="Radical SAM enzymes"/>
    <property type="match status" value="1"/>
</dbReference>
<evidence type="ECO:0000256" key="9">
    <source>
        <dbReference type="ARBA" id="ARBA00022723"/>
    </source>
</evidence>
<dbReference type="FunFam" id="3.20.20.70:FF:000014">
    <property type="entry name" value="Probable dual-specificity RNA methyltransferase RlmN"/>
    <property type="match status" value="1"/>
</dbReference>
<feature type="binding site" evidence="12">
    <location>
        <position position="295"/>
    </location>
    <ligand>
        <name>S-adenosyl-L-methionine</name>
        <dbReference type="ChEBI" id="CHEBI:59789"/>
    </ligand>
</feature>
<reference evidence="15" key="1">
    <citation type="journal article" date="2014" name="Sci. Data">
        <title>Genomes of diverse isolates of the marine cyanobacterium Prochlorococcus.</title>
        <authorList>
            <person name="Biller S."/>
            <person name="Berube P."/>
            <person name="Thompson J."/>
            <person name="Kelly L."/>
            <person name="Roggensack S."/>
            <person name="Awad L."/>
            <person name="Roache-Johnson K."/>
            <person name="Ding H."/>
            <person name="Giovannoni S.J."/>
            <person name="Moore L.R."/>
            <person name="Chisholm S.W."/>
        </authorList>
    </citation>
    <scope>NUCLEOTIDE SEQUENCE [LARGE SCALE GENOMIC DNA]</scope>
</reference>
<dbReference type="SFLD" id="SFLDS00029">
    <property type="entry name" value="Radical_SAM"/>
    <property type="match status" value="1"/>
</dbReference>
<keyword evidence="2 12" id="KW-0004">4Fe-4S</keyword>
<dbReference type="EMBL" id="JNAR01000007">
    <property type="protein sequence ID" value="KGG10002.1"/>
    <property type="molecule type" value="Genomic_DNA"/>
</dbReference>
<evidence type="ECO:0000256" key="7">
    <source>
        <dbReference type="ARBA" id="ARBA00022691"/>
    </source>
</evidence>
<dbReference type="InterPro" id="IPR048641">
    <property type="entry name" value="RlmN_N"/>
</dbReference>
<dbReference type="SFLD" id="SFLDF00275">
    <property type="entry name" value="adenosine_C2_methyltransferase"/>
    <property type="match status" value="1"/>
</dbReference>
<evidence type="ECO:0000313" key="15">
    <source>
        <dbReference type="Proteomes" id="UP000030481"/>
    </source>
</evidence>
<dbReference type="InterPro" id="IPR013785">
    <property type="entry name" value="Aldolase_TIM"/>
</dbReference>
<comment type="caution">
    <text evidence="12">Lacks conserved residue(s) required for the propagation of feature annotation.</text>
</comment>
<dbReference type="GO" id="GO:0070475">
    <property type="term" value="P:rRNA base methylation"/>
    <property type="evidence" value="ECO:0007669"/>
    <property type="project" value="UniProtKB-UniRule"/>
</dbReference>
<feature type="binding site" evidence="12">
    <location>
        <position position="117"/>
    </location>
    <ligand>
        <name>[4Fe-4S] cluster</name>
        <dbReference type="ChEBI" id="CHEBI:49883"/>
        <note>4Fe-4S-S-AdoMet</note>
    </ligand>
</feature>
<evidence type="ECO:0000256" key="12">
    <source>
        <dbReference type="HAMAP-Rule" id="MF_01849"/>
    </source>
</evidence>
<comment type="miscellaneous">
    <text evidence="12">Reaction proceeds by a ping-pong mechanism involving intermediate methylation of a conserved cysteine residue.</text>
</comment>
<sequence length="348" mass="39452">MKNLLGSSVKELENVALNYGQAAFRGRQIYNWIYNYRNKKKNIDQIEVLPLDFRKKLKEDGFKVSELSFQEKNLSNDGTLKLLLSTADNESIECVGIPTQKRLTACLSSQVGCPMDCKFCATGKEGLKRSLKASEILDQILFIENEMNRKVTNIVFMGMGEPLLNIDELLLSIRSINKDFQISQRKITVSTVAVPKMIKKLSEKSLNILGNCQFTLAISLHASNQNIRETIIPSAKNYEISNIIEDCKQFVRDTGRRVSFEYLMLSGVNDKLEHANELSNLLRGFQCHVNLIQYNQIDEVEFKRASLKNHQLFQSRLSNNGIAVSFRQSRGLDKNAACGQLRQSASNK</sequence>
<dbReference type="Proteomes" id="UP000030481">
    <property type="component" value="Unassembled WGS sequence"/>
</dbReference>
<dbReference type="AlphaFoldDB" id="A0A0A2BA53"/>
<dbReference type="GO" id="GO:0002935">
    <property type="term" value="F:tRNA (adenine(37)-C2)-methyltransferase activity"/>
    <property type="evidence" value="ECO:0007669"/>
    <property type="project" value="UniProtKB-UniRule"/>
</dbReference>